<reference evidence="3" key="1">
    <citation type="submission" date="2016-06" db="UniProtKB">
        <authorList>
            <consortium name="WormBaseParasite"/>
        </authorList>
    </citation>
    <scope>IDENTIFICATION</scope>
</reference>
<name>A0A183AC88_9TREM</name>
<gene>
    <name evidence="1" type="ORF">ECPE_LOCUS4573</name>
</gene>
<keyword evidence="2" id="KW-1185">Reference proteome</keyword>
<dbReference type="OrthoDB" id="6262703at2759"/>
<protein>
    <submittedName>
        <fullName evidence="1 3">Uncharacterized protein</fullName>
    </submittedName>
</protein>
<dbReference type="WBParaSite" id="ECPE_0000458501-mRNA-1">
    <property type="protein sequence ID" value="ECPE_0000458501-mRNA-1"/>
    <property type="gene ID" value="ECPE_0000458501"/>
</dbReference>
<reference evidence="1 2" key="2">
    <citation type="submission" date="2018-11" db="EMBL/GenBank/DDBJ databases">
        <authorList>
            <consortium name="Pathogen Informatics"/>
        </authorList>
    </citation>
    <scope>NUCLEOTIDE SEQUENCE [LARGE SCALE GENOMIC DNA]</scope>
    <source>
        <strain evidence="1 2">Egypt</strain>
    </source>
</reference>
<dbReference type="AlphaFoldDB" id="A0A183AC88"/>
<sequence>MSVAESKPPVMSITKSLPLSVVSNLYHCVASNAGGFSSPNQLYSPAPVRSGKTPMSPVAPLDSQYAFSTELSDEEEEVDCDYQLNELSRFTMSPTRNRVHPFYNNYYKQFATRASTGFGAGRITNGNSTTDQSSLISPLNLSVSTRTKQLLASSLITGHLDTSPILLLQQQQQQQIPTATDTLSQIVKSRSVLDFDSRPDEEFAFRMQAEPFSLARDSVATGELCVGVVCDESGLPDGLTQSVLEEFDMTDAKIQTDNKMDASVRQITNPASILSVDQSTRGEQDAVGSSCAE</sequence>
<evidence type="ECO:0000313" key="2">
    <source>
        <dbReference type="Proteomes" id="UP000272942"/>
    </source>
</evidence>
<dbReference type="Proteomes" id="UP000272942">
    <property type="component" value="Unassembled WGS sequence"/>
</dbReference>
<proteinExistence type="predicted"/>
<evidence type="ECO:0000313" key="3">
    <source>
        <dbReference type="WBParaSite" id="ECPE_0000458501-mRNA-1"/>
    </source>
</evidence>
<accession>A0A183AC88</accession>
<dbReference type="EMBL" id="UZAN01041430">
    <property type="protein sequence ID" value="VDP73001.1"/>
    <property type="molecule type" value="Genomic_DNA"/>
</dbReference>
<evidence type="ECO:0000313" key="1">
    <source>
        <dbReference type="EMBL" id="VDP73001.1"/>
    </source>
</evidence>
<organism evidence="3">
    <name type="scientific">Echinostoma caproni</name>
    <dbReference type="NCBI Taxonomy" id="27848"/>
    <lineage>
        <taxon>Eukaryota</taxon>
        <taxon>Metazoa</taxon>
        <taxon>Spiralia</taxon>
        <taxon>Lophotrochozoa</taxon>
        <taxon>Platyhelminthes</taxon>
        <taxon>Trematoda</taxon>
        <taxon>Digenea</taxon>
        <taxon>Plagiorchiida</taxon>
        <taxon>Echinostomata</taxon>
        <taxon>Echinostomatoidea</taxon>
        <taxon>Echinostomatidae</taxon>
        <taxon>Echinostoma</taxon>
    </lineage>
</organism>